<dbReference type="EMBL" id="JALPRX010000104">
    <property type="protein sequence ID" value="MCK8787075.1"/>
    <property type="molecule type" value="Genomic_DNA"/>
</dbReference>
<dbReference type="SUPFAM" id="SSF50022">
    <property type="entry name" value="ISP domain"/>
    <property type="match status" value="1"/>
</dbReference>
<keyword evidence="3" id="KW-0408">Iron</keyword>
<sequence>MIGRIEAFPPGTATPVTARLGGREIAILVVHDTAGLRAFEDACPHQYLPLSWRGGSVLSADGRRLRCASHGAEFCARDGRALTGPGTGEGLTPVPLRVAPDGTVHVAEAEGSG</sequence>
<keyword evidence="4" id="KW-0411">Iron-sulfur</keyword>
<dbReference type="GO" id="GO:0051537">
    <property type="term" value="F:2 iron, 2 sulfur cluster binding"/>
    <property type="evidence" value="ECO:0007669"/>
    <property type="project" value="UniProtKB-KW"/>
</dbReference>
<proteinExistence type="predicted"/>
<name>A0A9X1YC97_9PROT</name>
<gene>
    <name evidence="6" type="ORF">M0638_22120</name>
</gene>
<keyword evidence="1" id="KW-0001">2Fe-2S</keyword>
<dbReference type="InterPro" id="IPR017941">
    <property type="entry name" value="Rieske_2Fe-2S"/>
</dbReference>
<evidence type="ECO:0000259" key="5">
    <source>
        <dbReference type="PROSITE" id="PS51296"/>
    </source>
</evidence>
<organism evidence="6 7">
    <name type="scientific">Roseomonas acroporae</name>
    <dbReference type="NCBI Taxonomy" id="2937791"/>
    <lineage>
        <taxon>Bacteria</taxon>
        <taxon>Pseudomonadati</taxon>
        <taxon>Pseudomonadota</taxon>
        <taxon>Alphaproteobacteria</taxon>
        <taxon>Acetobacterales</taxon>
        <taxon>Roseomonadaceae</taxon>
        <taxon>Roseomonas</taxon>
    </lineage>
</organism>
<evidence type="ECO:0000256" key="4">
    <source>
        <dbReference type="ARBA" id="ARBA00023014"/>
    </source>
</evidence>
<accession>A0A9X1YC97</accession>
<keyword evidence="7" id="KW-1185">Reference proteome</keyword>
<evidence type="ECO:0000256" key="2">
    <source>
        <dbReference type="ARBA" id="ARBA00022723"/>
    </source>
</evidence>
<evidence type="ECO:0000313" key="6">
    <source>
        <dbReference type="EMBL" id="MCK8787075.1"/>
    </source>
</evidence>
<dbReference type="RefSeq" id="WP_248669130.1">
    <property type="nucleotide sequence ID" value="NZ_JALPRX010000104.1"/>
</dbReference>
<dbReference type="Pfam" id="PF00355">
    <property type="entry name" value="Rieske"/>
    <property type="match status" value="1"/>
</dbReference>
<dbReference type="GO" id="GO:0046872">
    <property type="term" value="F:metal ion binding"/>
    <property type="evidence" value="ECO:0007669"/>
    <property type="project" value="UniProtKB-KW"/>
</dbReference>
<dbReference type="CDD" id="cd03467">
    <property type="entry name" value="Rieske"/>
    <property type="match status" value="1"/>
</dbReference>
<feature type="domain" description="Rieske" evidence="5">
    <location>
        <begin position="1"/>
        <end position="105"/>
    </location>
</feature>
<evidence type="ECO:0000256" key="1">
    <source>
        <dbReference type="ARBA" id="ARBA00022714"/>
    </source>
</evidence>
<dbReference type="AlphaFoldDB" id="A0A9X1YC97"/>
<evidence type="ECO:0000313" key="7">
    <source>
        <dbReference type="Proteomes" id="UP001139516"/>
    </source>
</evidence>
<dbReference type="PROSITE" id="PS51296">
    <property type="entry name" value="RIESKE"/>
    <property type="match status" value="1"/>
</dbReference>
<protein>
    <submittedName>
        <fullName evidence="6">Rieske 2Fe-2S domain-containing protein</fullName>
    </submittedName>
</protein>
<reference evidence="6" key="1">
    <citation type="submission" date="2022-04" db="EMBL/GenBank/DDBJ databases">
        <title>Roseomonas acroporae sp. nov., isolated from coral Acropora digitifera.</title>
        <authorList>
            <person name="Sun H."/>
        </authorList>
    </citation>
    <scope>NUCLEOTIDE SEQUENCE</scope>
    <source>
        <strain evidence="6">NAR14</strain>
    </source>
</reference>
<evidence type="ECO:0000256" key="3">
    <source>
        <dbReference type="ARBA" id="ARBA00023004"/>
    </source>
</evidence>
<dbReference type="Proteomes" id="UP001139516">
    <property type="component" value="Unassembled WGS sequence"/>
</dbReference>
<dbReference type="InterPro" id="IPR036922">
    <property type="entry name" value="Rieske_2Fe-2S_sf"/>
</dbReference>
<comment type="caution">
    <text evidence="6">The sequence shown here is derived from an EMBL/GenBank/DDBJ whole genome shotgun (WGS) entry which is preliminary data.</text>
</comment>
<keyword evidence="2" id="KW-0479">Metal-binding</keyword>
<dbReference type="Gene3D" id="2.102.10.10">
    <property type="entry name" value="Rieske [2Fe-2S] iron-sulphur domain"/>
    <property type="match status" value="1"/>
</dbReference>